<comment type="function">
    <text evidence="7">Catalyzes the phosphorylation of methylthioribose into methylthioribose-1-phosphate.</text>
</comment>
<gene>
    <name evidence="7 9" type="primary">mtnK</name>
    <name evidence="9" type="ORF">M5X09_27530</name>
</gene>
<feature type="binding site" evidence="7">
    <location>
        <position position="43"/>
    </location>
    <ligand>
        <name>ATP</name>
        <dbReference type="ChEBI" id="CHEBI:30616"/>
    </ligand>
</feature>
<name>A0ABT4E1J2_9BACL</name>
<dbReference type="HAMAP" id="MF_01683">
    <property type="entry name" value="Salvage_MtnK"/>
    <property type="match status" value="1"/>
</dbReference>
<dbReference type="InterPro" id="IPR009212">
    <property type="entry name" value="Methylthioribose_kinase"/>
</dbReference>
<feature type="binding site" evidence="7">
    <location>
        <begin position="257"/>
        <end position="259"/>
    </location>
    <ligand>
        <name>ATP</name>
        <dbReference type="ChEBI" id="CHEBI:30616"/>
    </ligand>
</feature>
<feature type="binding site" evidence="7">
    <location>
        <position position="240"/>
    </location>
    <ligand>
        <name>substrate</name>
    </ligand>
</feature>
<keyword evidence="6 7" id="KW-0067">ATP-binding</keyword>
<dbReference type="Gene3D" id="3.90.1200.10">
    <property type="match status" value="1"/>
</dbReference>
<organism evidence="9 10">
    <name type="scientific">Paenibacillus apiarius</name>
    <dbReference type="NCBI Taxonomy" id="46240"/>
    <lineage>
        <taxon>Bacteria</taxon>
        <taxon>Bacillati</taxon>
        <taxon>Bacillota</taxon>
        <taxon>Bacilli</taxon>
        <taxon>Bacillales</taxon>
        <taxon>Paenibacillaceae</taxon>
        <taxon>Paenibacillus</taxon>
    </lineage>
</organism>
<feature type="binding site" evidence="7">
    <location>
        <position position="68"/>
    </location>
    <ligand>
        <name>ATP</name>
        <dbReference type="ChEBI" id="CHEBI:30616"/>
    </ligand>
</feature>
<comment type="pathway">
    <text evidence="7">Amino-acid biosynthesis; L-methionine biosynthesis via salvage pathway; S-methyl-5-thio-alpha-D-ribose 1-phosphate from S-methyl-5'-thioadenosine (hydrolase route): step 2/2.</text>
</comment>
<evidence type="ECO:0000313" key="9">
    <source>
        <dbReference type="EMBL" id="MCY9523355.1"/>
    </source>
</evidence>
<protein>
    <recommendedName>
        <fullName evidence="7">Methylthioribose kinase</fullName>
        <shortName evidence="7">MTR kinase</shortName>
        <ecNumber evidence="7">2.7.1.100</ecNumber>
    </recommendedName>
</protein>
<comment type="catalytic activity">
    <reaction evidence="7">
        <text>5-(methylsulfanyl)-D-ribose + ATP = 5-(methylsulfanyl)-alpha-D-ribose 1-phosphate + ADP + H(+)</text>
        <dbReference type="Rhea" id="RHEA:22312"/>
        <dbReference type="ChEBI" id="CHEBI:15378"/>
        <dbReference type="ChEBI" id="CHEBI:30616"/>
        <dbReference type="ChEBI" id="CHEBI:58533"/>
        <dbReference type="ChEBI" id="CHEBI:78440"/>
        <dbReference type="ChEBI" id="CHEBI:456216"/>
        <dbReference type="EC" id="2.7.1.100"/>
    </reaction>
</comment>
<dbReference type="RefSeq" id="WP_087435243.1">
    <property type="nucleotide sequence ID" value="NZ_JAMDLV010000023.1"/>
</dbReference>
<dbReference type="InterPro" id="IPR002575">
    <property type="entry name" value="Aminoglycoside_PTrfase"/>
</dbReference>
<keyword evidence="4 7" id="KW-0547">Nucleotide-binding</keyword>
<dbReference type="SUPFAM" id="SSF56112">
    <property type="entry name" value="Protein kinase-like (PK-like)"/>
    <property type="match status" value="1"/>
</dbReference>
<dbReference type="GO" id="GO:0046522">
    <property type="term" value="F:S-methyl-5-thioribose kinase activity"/>
    <property type="evidence" value="ECO:0007669"/>
    <property type="project" value="UniProtKB-EC"/>
</dbReference>
<accession>A0ABT4E1J2</accession>
<dbReference type="Proteomes" id="UP001207626">
    <property type="component" value="Unassembled WGS sequence"/>
</dbReference>
<evidence type="ECO:0000256" key="3">
    <source>
        <dbReference type="ARBA" id="ARBA00022679"/>
    </source>
</evidence>
<feature type="domain" description="Aminoglycoside phosphotransferase" evidence="8">
    <location>
        <begin position="81"/>
        <end position="280"/>
    </location>
</feature>
<dbReference type="EMBL" id="JAMDLW010000064">
    <property type="protein sequence ID" value="MCY9523355.1"/>
    <property type="molecule type" value="Genomic_DNA"/>
</dbReference>
<evidence type="ECO:0000256" key="2">
    <source>
        <dbReference type="ARBA" id="ARBA00011738"/>
    </source>
</evidence>
<keyword evidence="7" id="KW-0486">Methionine biosynthesis</keyword>
<comment type="similarity">
    <text evidence="1 7">Belongs to the methylthioribose kinase family.</text>
</comment>
<feature type="binding site" evidence="7">
    <location>
        <position position="356"/>
    </location>
    <ligand>
        <name>substrate</name>
    </ligand>
</feature>
<proteinExistence type="inferred from homology"/>
<evidence type="ECO:0000256" key="6">
    <source>
        <dbReference type="ARBA" id="ARBA00022840"/>
    </source>
</evidence>
<evidence type="ECO:0000313" key="10">
    <source>
        <dbReference type="Proteomes" id="UP001207626"/>
    </source>
</evidence>
<comment type="subunit">
    <text evidence="2 7">Homodimer.</text>
</comment>
<dbReference type="InterPro" id="IPR011009">
    <property type="entry name" value="Kinase-like_dom_sf"/>
</dbReference>
<evidence type="ECO:0000256" key="1">
    <source>
        <dbReference type="ARBA" id="ARBA00010165"/>
    </source>
</evidence>
<dbReference type="PANTHER" id="PTHR34273:SF2">
    <property type="entry name" value="METHYLTHIORIBOSE KINASE"/>
    <property type="match status" value="1"/>
</dbReference>
<evidence type="ECO:0000259" key="8">
    <source>
        <dbReference type="Pfam" id="PF01636"/>
    </source>
</evidence>
<evidence type="ECO:0000256" key="7">
    <source>
        <dbReference type="HAMAP-Rule" id="MF_01683"/>
    </source>
</evidence>
<keyword evidence="7" id="KW-0028">Amino-acid biosynthesis</keyword>
<comment type="caution">
    <text evidence="9">The sequence shown here is derived from an EMBL/GenBank/DDBJ whole genome shotgun (WGS) entry which is preliminary data.</text>
</comment>
<keyword evidence="5 7" id="KW-0418">Kinase</keyword>
<keyword evidence="10" id="KW-1185">Reference proteome</keyword>
<dbReference type="EC" id="2.7.1.100" evidence="7"/>
<dbReference type="Gene3D" id="3.30.200.20">
    <property type="entry name" value="Phosphorylase Kinase, domain 1"/>
    <property type="match status" value="1"/>
</dbReference>
<dbReference type="PANTHER" id="PTHR34273">
    <property type="entry name" value="METHYLTHIORIBOSE KINASE"/>
    <property type="match status" value="1"/>
</dbReference>
<keyword evidence="3 7" id="KW-0808">Transferase</keyword>
<evidence type="ECO:0000256" key="5">
    <source>
        <dbReference type="ARBA" id="ARBA00022777"/>
    </source>
</evidence>
<sequence length="419" mass="47463">MTKSTAYRPLHLEDAIQLARSVEGVFSPAASLRCEEIGDGNLNLVFRVYQTTEDTADSALSPRRIIIKQALPYAKVVGESWPLTLERARIESQALIAQGELVPHLVPKVYLYDPDLALTVMEDLSDHAIMRTGLMQRNHYPLFAEHIAEFLAKTLFFSSDLGLDQQEKKRNVERYINPELCKITEDLIFDDPYTASPNNNCDEAIEDELKKLGEDHGLQLEVMLLREKFLTQAQALLHGDLHTGSIFVTPVSTKVIDPEFAYYGPMGFDIGAVIANLILNAISQEHWSADEEARRQYRTALLQMVRDIWNRFEARFRSLWDNHGIDRMARTDGYQDIYLTRVLQDSVGYAGCKMIRRIVGLAHVADIDSIPDSAVKERAQRSALFIGKKLVSMNRRVQSIAEVIKACEHGISVWGFARK</sequence>
<dbReference type="Pfam" id="PF01636">
    <property type="entry name" value="APH"/>
    <property type="match status" value="1"/>
</dbReference>
<dbReference type="PIRSF" id="PIRSF031134">
    <property type="entry name" value="MTRK"/>
    <property type="match status" value="1"/>
</dbReference>
<reference evidence="9 10" key="1">
    <citation type="submission" date="2022-05" db="EMBL/GenBank/DDBJ databases">
        <title>Genome Sequencing of Bee-Associated Microbes.</title>
        <authorList>
            <person name="Dunlap C."/>
        </authorList>
    </citation>
    <scope>NUCLEOTIDE SEQUENCE [LARGE SCALE GENOMIC DNA]</scope>
    <source>
        <strain evidence="9 10">NRRL NRS-1438</strain>
    </source>
</reference>
<evidence type="ECO:0000256" key="4">
    <source>
        <dbReference type="ARBA" id="ARBA00022741"/>
    </source>
</evidence>
<dbReference type="NCBIfam" id="TIGR01767">
    <property type="entry name" value="MTRK"/>
    <property type="match status" value="1"/>
</dbReference>
<feature type="binding site" evidence="7">
    <location>
        <begin position="122"/>
        <end position="124"/>
    </location>
    <ligand>
        <name>ATP</name>
        <dbReference type="ChEBI" id="CHEBI:30616"/>
    </ligand>
</feature>